<keyword evidence="9" id="KW-1185">Reference proteome</keyword>
<dbReference type="SUPFAM" id="SSF55785">
    <property type="entry name" value="PYP-like sensor domain (PAS domain)"/>
    <property type="match status" value="2"/>
</dbReference>
<evidence type="ECO:0000313" key="8">
    <source>
        <dbReference type="EMBL" id="BCM26191.1"/>
    </source>
</evidence>
<feature type="coiled-coil region" evidence="4">
    <location>
        <begin position="305"/>
        <end position="332"/>
    </location>
</feature>
<dbReference type="InterPro" id="IPR013656">
    <property type="entry name" value="PAS_4"/>
</dbReference>
<evidence type="ECO:0000256" key="4">
    <source>
        <dbReference type="SAM" id="Coils"/>
    </source>
</evidence>
<dbReference type="SMART" id="SM00387">
    <property type="entry name" value="HATPase_c"/>
    <property type="match status" value="1"/>
</dbReference>
<keyword evidence="4" id="KW-0175">Coiled coil</keyword>
<protein>
    <recommendedName>
        <fullName evidence="10">PAS domain S-box protein</fullName>
    </recommendedName>
</protein>
<keyword evidence="3" id="KW-0902">Two-component regulatory system</keyword>
<dbReference type="CDD" id="cd00130">
    <property type="entry name" value="PAS"/>
    <property type="match status" value="1"/>
</dbReference>
<dbReference type="InterPro" id="IPR050482">
    <property type="entry name" value="Sensor_HK_TwoCompSys"/>
</dbReference>
<dbReference type="NCBIfam" id="TIGR00229">
    <property type="entry name" value="sensory_box"/>
    <property type="match status" value="1"/>
</dbReference>
<dbReference type="Gene3D" id="3.30.565.10">
    <property type="entry name" value="Histidine kinase-like ATPase, C-terminal domain"/>
    <property type="match status" value="1"/>
</dbReference>
<dbReference type="GO" id="GO:0016020">
    <property type="term" value="C:membrane"/>
    <property type="evidence" value="ECO:0007669"/>
    <property type="project" value="InterPro"/>
</dbReference>
<dbReference type="PROSITE" id="PS50109">
    <property type="entry name" value="HIS_KIN"/>
    <property type="match status" value="1"/>
</dbReference>
<dbReference type="InterPro" id="IPR035965">
    <property type="entry name" value="PAS-like_dom_sf"/>
</dbReference>
<dbReference type="InterPro" id="IPR000014">
    <property type="entry name" value="PAS"/>
</dbReference>
<evidence type="ECO:0000256" key="1">
    <source>
        <dbReference type="ARBA" id="ARBA00022679"/>
    </source>
</evidence>
<dbReference type="GO" id="GO:0046983">
    <property type="term" value="F:protein dimerization activity"/>
    <property type="evidence" value="ECO:0007669"/>
    <property type="project" value="InterPro"/>
</dbReference>
<dbReference type="KEGG" id="mpau:ZMTM_24500"/>
<dbReference type="Pfam" id="PF08448">
    <property type="entry name" value="PAS_4"/>
    <property type="match status" value="2"/>
</dbReference>
<evidence type="ECO:0008006" key="10">
    <source>
        <dbReference type="Google" id="ProtNLM"/>
    </source>
</evidence>
<dbReference type="GO" id="GO:0000155">
    <property type="term" value="F:phosphorelay sensor kinase activity"/>
    <property type="evidence" value="ECO:0007669"/>
    <property type="project" value="InterPro"/>
</dbReference>
<keyword evidence="2" id="KW-0418">Kinase</keyword>
<dbReference type="AlphaFoldDB" id="A0A8D5GDA7"/>
<dbReference type="PROSITE" id="PS50113">
    <property type="entry name" value="PAC"/>
    <property type="match status" value="1"/>
</dbReference>
<keyword evidence="1" id="KW-0808">Transferase</keyword>
<gene>
    <name evidence="8" type="ORF">ZMTM_24500</name>
</gene>
<reference evidence="8" key="1">
    <citation type="journal article" date="2021" name="Arch. Microbiol.">
        <title>Methyloradius palustris gen. nov., sp. nov., a methanol-oxidizing bacterium isolated from snow.</title>
        <authorList>
            <person name="Miyadera T."/>
            <person name="Kojima H."/>
            <person name="Fukui M."/>
        </authorList>
    </citation>
    <scope>NUCLEOTIDE SEQUENCE</scope>
    <source>
        <strain evidence="8">Zm11</strain>
    </source>
</reference>
<dbReference type="PANTHER" id="PTHR24421:SF59">
    <property type="entry name" value="OXYGEN SENSOR HISTIDINE KINASE NREB"/>
    <property type="match status" value="1"/>
</dbReference>
<dbReference type="InterPro" id="IPR003594">
    <property type="entry name" value="HATPase_dom"/>
</dbReference>
<dbReference type="InterPro" id="IPR036890">
    <property type="entry name" value="HATPase_C_sf"/>
</dbReference>
<proteinExistence type="predicted"/>
<name>A0A8D5GDA7_9PROT</name>
<dbReference type="PROSITE" id="PS50112">
    <property type="entry name" value="PAS"/>
    <property type="match status" value="1"/>
</dbReference>
<dbReference type="InterPro" id="IPR000700">
    <property type="entry name" value="PAS-assoc_C"/>
</dbReference>
<evidence type="ECO:0000256" key="3">
    <source>
        <dbReference type="ARBA" id="ARBA00023012"/>
    </source>
</evidence>
<dbReference type="Gene3D" id="3.30.450.20">
    <property type="entry name" value="PAS domain"/>
    <property type="match status" value="2"/>
</dbReference>
<dbReference type="SMART" id="SM00091">
    <property type="entry name" value="PAS"/>
    <property type="match status" value="2"/>
</dbReference>
<dbReference type="InterPro" id="IPR005467">
    <property type="entry name" value="His_kinase_dom"/>
</dbReference>
<dbReference type="SUPFAM" id="SSF55874">
    <property type="entry name" value="ATPase domain of HSP90 chaperone/DNA topoisomerase II/histidine kinase"/>
    <property type="match status" value="1"/>
</dbReference>
<dbReference type="Gene3D" id="1.20.5.1930">
    <property type="match status" value="1"/>
</dbReference>
<evidence type="ECO:0000259" key="7">
    <source>
        <dbReference type="PROSITE" id="PS50113"/>
    </source>
</evidence>
<evidence type="ECO:0000259" key="5">
    <source>
        <dbReference type="PROSITE" id="PS50109"/>
    </source>
</evidence>
<accession>A0A8D5GDA7</accession>
<evidence type="ECO:0000259" key="6">
    <source>
        <dbReference type="PROSITE" id="PS50112"/>
    </source>
</evidence>
<dbReference type="Pfam" id="PF07730">
    <property type="entry name" value="HisKA_3"/>
    <property type="match status" value="1"/>
</dbReference>
<feature type="domain" description="Histidine kinase" evidence="5">
    <location>
        <begin position="448"/>
        <end position="537"/>
    </location>
</feature>
<dbReference type="CDD" id="cd16917">
    <property type="entry name" value="HATPase_UhpB-NarQ-NarX-like"/>
    <property type="match status" value="1"/>
</dbReference>
<dbReference type="Proteomes" id="UP000826722">
    <property type="component" value="Chromosome"/>
</dbReference>
<evidence type="ECO:0000256" key="2">
    <source>
        <dbReference type="ARBA" id="ARBA00022777"/>
    </source>
</evidence>
<dbReference type="Pfam" id="PF02518">
    <property type="entry name" value="HATPase_c"/>
    <property type="match status" value="1"/>
</dbReference>
<feature type="domain" description="PAC" evidence="7">
    <location>
        <begin position="133"/>
        <end position="185"/>
    </location>
</feature>
<dbReference type="PANTHER" id="PTHR24421">
    <property type="entry name" value="NITRATE/NITRITE SENSOR PROTEIN NARX-RELATED"/>
    <property type="match status" value="1"/>
</dbReference>
<feature type="domain" description="PAS" evidence="6">
    <location>
        <begin position="57"/>
        <end position="130"/>
    </location>
</feature>
<dbReference type="InterPro" id="IPR011712">
    <property type="entry name" value="Sig_transdc_His_kin_sub3_dim/P"/>
</dbReference>
<sequence>MAFILLLNERQYAALKTQNEYLDRRVAENTAELTNKNQLLELENIQRVCIEADLRAQEDIFFSLSENIPDNILRHDLSSRVIYANQQMGKTLGMPSSEISGQLLSELLPVTQYPTFEIYYKSLAQVISHKLPCEIEVLVPKQDSHAQIHSVKIIPEFDIQGNLKSVLTLGRDITQLKKNEQIIREREREFRTLADNFPYILVRYDTSFRRIYVNRLYAEVLDLEIDQILNKSIDEVWSMNKRISAADFKRYLERVIQFKQPENFFIKWQVGDGELLFQEMYLVPEFDDVGNVVSILGIGHETNMFKKVIMELGELNTQLQELTARREAGREEERKHIAQEIHDDLGQLINVLRLHASMIEYEYGGSNLDLCAKAKKMVEVADQAIESVRNLITQLRPVVFDHGIIYALECLAADFYSNTEIACNLEMSQVETLQQQVPEIESLRALVIFRMVQEALTNVMRHSQASKVLINLFFEPQHLLLKIRDNGLGFNTEAALRENAFGLIGMRERMQVLQGELEIISGPGKGTEIRMRIPINATKRL</sequence>
<evidence type="ECO:0000313" key="9">
    <source>
        <dbReference type="Proteomes" id="UP000826722"/>
    </source>
</evidence>
<organism evidence="8 9">
    <name type="scientific">Methyloradius palustris</name>
    <dbReference type="NCBI Taxonomy" id="2778876"/>
    <lineage>
        <taxon>Bacteria</taxon>
        <taxon>Pseudomonadati</taxon>
        <taxon>Pseudomonadota</taxon>
        <taxon>Betaproteobacteria</taxon>
        <taxon>Nitrosomonadales</taxon>
        <taxon>Methylophilaceae</taxon>
        <taxon>Methyloradius</taxon>
    </lineage>
</organism>
<dbReference type="EMBL" id="AP024110">
    <property type="protein sequence ID" value="BCM26191.1"/>
    <property type="molecule type" value="Genomic_DNA"/>
</dbReference>